<dbReference type="AlphaFoldDB" id="A0A377J2H2"/>
<dbReference type="RefSeq" id="WP_115010959.1">
    <property type="nucleotide sequence ID" value="NZ_UGHV01000001.1"/>
</dbReference>
<dbReference type="Pfam" id="PF07598">
    <property type="entry name" value="DUF1561"/>
    <property type="match status" value="1"/>
</dbReference>
<sequence>MKRYCFLLLLPLLYTLTLHAALESTLAQQVDSRENAPTLSLRGSEATKAIHKESAQVDSSHATTLSKPAKDSRILELESGFFEPRKDNKTRGLLTQRGDEIHDSSPKPATAVQGGAAAGFFRKAESTKQKPTPETKKAHAPKDTPIKVHTSVDTFCYTPKPTSSGIYLQLNLCGNDASQKARYDVFSRLAYKLNGSWFCITAPDSVSKGRAAKDYALLTPCAINSPEQQWILKDMHFYNAKQTYMLKDDGSYIYAAKLRDSSLPRHTLSSDMQSWIDTIAQPGSLSIETFIAWDLPSKFGNERYFLAGNHSSKNTTPIYYNLQNGHIALFNAPNARLDCAYADDNGAQWEWIWWAKCSDETPPKLNKAHWKLIPTKANEVALLNFQNNPLRLTRYGASWGAPYIVTPEYMQSDIGNSAISSFALSNDALEWLRFINANAGENLSTCPAPSYEPSPAAAAKVRHKRSPKPTPLPSNFRFSSEWRDRFLAIITTTDSSMSAAGICGVCLLQSFQIVAEILENPSSPRRSGGYFFDTQYGANPFVSFGLRHSLLYESLHDILGWFRLYVRREFVTPEFISLSSNNTAVASAISLLPQYDWNIPILGLNPAQNNRVAEHILRSPGGSVFILLMDLITPSGDRGSHAMVAIRTNDGTRIIPTNILMSQEEFATYTIPVYTRQDFLARLVEGGYTLERLAALQASAYHTLPFASVVSVGDCSGDGANRRGSGGAFGVEGVNQCASGRCLW</sequence>
<reference evidence="2 3" key="1">
    <citation type="submission" date="2018-06" db="EMBL/GenBank/DDBJ databases">
        <authorList>
            <consortium name="Pathogen Informatics"/>
            <person name="Doyle S."/>
        </authorList>
    </citation>
    <scope>NUCLEOTIDE SEQUENCE [LARGE SCALE GENOMIC DNA]</scope>
    <source>
        <strain evidence="2 3">NCTC12410</strain>
    </source>
</reference>
<feature type="signal peptide" evidence="1">
    <location>
        <begin position="1"/>
        <end position="20"/>
    </location>
</feature>
<dbReference type="OrthoDB" id="5328780at2"/>
<accession>A0A377J2H2</accession>
<dbReference type="InterPro" id="IPR011455">
    <property type="entry name" value="DUF1561"/>
</dbReference>
<evidence type="ECO:0000256" key="1">
    <source>
        <dbReference type="SAM" id="SignalP"/>
    </source>
</evidence>
<evidence type="ECO:0000313" key="3">
    <source>
        <dbReference type="Proteomes" id="UP000254841"/>
    </source>
</evidence>
<organism evidence="2 3">
    <name type="scientific">Helicobacter canis</name>
    <dbReference type="NCBI Taxonomy" id="29419"/>
    <lineage>
        <taxon>Bacteria</taxon>
        <taxon>Pseudomonadati</taxon>
        <taxon>Campylobacterota</taxon>
        <taxon>Epsilonproteobacteria</taxon>
        <taxon>Campylobacterales</taxon>
        <taxon>Helicobacteraceae</taxon>
        <taxon>Helicobacter</taxon>
    </lineage>
</organism>
<protein>
    <submittedName>
        <fullName evidence="2">Protein of uncharacterized function (DUF1561)</fullName>
    </submittedName>
</protein>
<evidence type="ECO:0000313" key="2">
    <source>
        <dbReference type="EMBL" id="STO96640.1"/>
    </source>
</evidence>
<name>A0A377J2H2_9HELI</name>
<keyword evidence="1" id="KW-0732">Signal</keyword>
<dbReference type="EMBL" id="UGHV01000001">
    <property type="protein sequence ID" value="STO96640.1"/>
    <property type="molecule type" value="Genomic_DNA"/>
</dbReference>
<feature type="chain" id="PRO_5016961501" evidence="1">
    <location>
        <begin position="21"/>
        <end position="744"/>
    </location>
</feature>
<dbReference type="Proteomes" id="UP000254841">
    <property type="component" value="Unassembled WGS sequence"/>
</dbReference>
<gene>
    <name evidence="2" type="ORF">NCTC12410_00454</name>
</gene>
<proteinExistence type="predicted"/>